<protein>
    <recommendedName>
        <fullName evidence="3">Helitron helicase-like domain-containing protein</fullName>
    </recommendedName>
</protein>
<gene>
    <name evidence="1" type="ORF">JG688_00018588</name>
</gene>
<evidence type="ECO:0000313" key="1">
    <source>
        <dbReference type="EMBL" id="KAG6941589.1"/>
    </source>
</evidence>
<reference evidence="1" key="1">
    <citation type="submission" date="2021-01" db="EMBL/GenBank/DDBJ databases">
        <title>Phytophthora aleatoria, a newly-described species from Pinus radiata is distinct from Phytophthora cactorum isolates based on comparative genomics.</title>
        <authorList>
            <person name="Mcdougal R."/>
            <person name="Panda P."/>
            <person name="Williams N."/>
            <person name="Studholme D.J."/>
        </authorList>
    </citation>
    <scope>NUCLEOTIDE SEQUENCE</scope>
    <source>
        <strain evidence="1">NZFS 4037</strain>
    </source>
</reference>
<comment type="caution">
    <text evidence="1">The sequence shown here is derived from an EMBL/GenBank/DDBJ whole genome shotgun (WGS) entry which is preliminary data.</text>
</comment>
<feature type="non-terminal residue" evidence="1">
    <location>
        <position position="356"/>
    </location>
</feature>
<name>A0A8J5IR32_9STRA</name>
<keyword evidence="2" id="KW-1185">Reference proteome</keyword>
<dbReference type="Proteomes" id="UP000709295">
    <property type="component" value="Unassembled WGS sequence"/>
</dbReference>
<dbReference type="PANTHER" id="PTHR45786">
    <property type="entry name" value="DNA BINDING PROTEIN-LIKE"/>
    <property type="match status" value="1"/>
</dbReference>
<organism evidence="1 2">
    <name type="scientific">Phytophthora aleatoria</name>
    <dbReference type="NCBI Taxonomy" id="2496075"/>
    <lineage>
        <taxon>Eukaryota</taxon>
        <taxon>Sar</taxon>
        <taxon>Stramenopiles</taxon>
        <taxon>Oomycota</taxon>
        <taxon>Peronosporomycetes</taxon>
        <taxon>Peronosporales</taxon>
        <taxon>Peronosporaceae</taxon>
        <taxon>Phytophthora</taxon>
    </lineage>
</organism>
<evidence type="ECO:0008006" key="3">
    <source>
        <dbReference type="Google" id="ProtNLM"/>
    </source>
</evidence>
<dbReference type="EMBL" id="JAENGY010003560">
    <property type="protein sequence ID" value="KAG6941589.1"/>
    <property type="molecule type" value="Genomic_DNA"/>
</dbReference>
<dbReference type="AlphaFoldDB" id="A0A8J5IR32"/>
<accession>A0A8J5IR32</accession>
<sequence length="356" mass="39683">MTSTDPPCANPVRDQAPPRLCARRLFHRMSSWLQRFLTYRRKYPLTAPTTKAFRVMISSELRYGVFRPQPRSRNTDEPSPEFPSYAQLNAALRNLSPEQLSQDQPSPGFPTYEQLAQALRNLSPPTPVTDTSNNGFPTYGQLAAALRNLRTEPRRSRAPRSPRAPRYAALATISELVPVPRHLLPQGSVHCQHYGAMKWPSELPNACWFHGDVKLAAAETPPPRVCELYSQRSLDKIRGYNSALAITSTEAMEDRTVNRDSAPYTFRVNGFMHHHIGQPLPPEGANPTFAQVYVYDGSTEEDVALRGLAILSGLNHTTLGGLQSIMHDINPLAAVYQSARDHASASQEMCLVLLDN</sequence>
<dbReference type="PANTHER" id="PTHR45786:SF74">
    <property type="entry name" value="ATP-DEPENDENT DNA HELICASE"/>
    <property type="match status" value="1"/>
</dbReference>
<evidence type="ECO:0000313" key="2">
    <source>
        <dbReference type="Proteomes" id="UP000709295"/>
    </source>
</evidence>
<proteinExistence type="predicted"/>